<name>A0A2R4X360_9EURY</name>
<evidence type="ECO:0000256" key="2">
    <source>
        <dbReference type="SAM" id="MobiDB-lite"/>
    </source>
</evidence>
<dbReference type="GeneID" id="36513079"/>
<keyword evidence="5" id="KW-1185">Reference proteome</keyword>
<organism evidence="4 5">
    <name type="scientific">Halococcoides cellulosivorans</name>
    <dbReference type="NCBI Taxonomy" id="1679096"/>
    <lineage>
        <taxon>Archaea</taxon>
        <taxon>Methanobacteriati</taxon>
        <taxon>Methanobacteriota</taxon>
        <taxon>Stenosarchaea group</taxon>
        <taxon>Halobacteria</taxon>
        <taxon>Halobacteriales</taxon>
        <taxon>Haloarculaceae</taxon>
        <taxon>Halococcoides</taxon>
    </lineage>
</organism>
<keyword evidence="3" id="KW-0472">Membrane</keyword>
<feature type="compositionally biased region" description="Gly residues" evidence="2">
    <location>
        <begin position="1525"/>
        <end position="1535"/>
    </location>
</feature>
<dbReference type="NCBIfam" id="TIGR04126">
    <property type="entry name" value="PGF_CTERM"/>
    <property type="match status" value="1"/>
</dbReference>
<keyword evidence="3" id="KW-1133">Transmembrane helix</keyword>
<feature type="compositionally biased region" description="Low complexity" evidence="2">
    <location>
        <begin position="1570"/>
        <end position="1590"/>
    </location>
</feature>
<evidence type="ECO:0000256" key="3">
    <source>
        <dbReference type="SAM" id="Phobius"/>
    </source>
</evidence>
<sequence length="1626" mass="165546">MSSVTGADAAVQPDLAVDTTVSGQEVTISVDYTNASAINIKEVPNTWTVVDSSDGLAEKSPEGESYRNVGWVWMDSQTGTETVTLEVPEGESGPFSLPVEAENIDGGTVSETAEFSLDESTDTETTDSAGDTAPGLTVQGDAVAPGETATVSVTAENVGLLSLDGIPTDWTIESYDTAGGSPIEETTDGTDEIAWAWDQNQDSVTVVVALAVPADAAIGETALTAEAANDAEGTTTAPIGIDVIEEEETVHTHQSGETTDTPDVTDEPTDSTGDDPTETVTPTDEPAVSLEGAVVAPGETATVTVTAENVGLLSLDGIPTDWTIESYDAAGGSPVVETTDGTDKIAWTWDQNQDSVAIDVALSVPADAAIGETALTAEAANDNELIASHTASVLVSEGVPTDETPTDEPTTEETPGDEPTTEVGDEPTEQTPSDNPTTVSPGSPALSVGSGVVAPGESVTVSLVAENVGLLSLDGIPTDWTIESYDAAGGSPIVEPTDGTDKIAWTWDQNQDRVEIGVTLSVPADAALGETALTVEAANDNDISVTDTATVSVTDETSTDEPTPVPGSPSVNVEGGAVMPGETTTVSLTAENVGLLSLDGIPTDWTIESIDDAGGSPIDETTDGTDKIAWTWDQNQDSVAIDVTLSVPADAALGETALTAEAANGADLSATDTATVSVTDEEVPTQETPEEAVLSIEPVETEDGYAASLVLSEAPNGISGYEVTLASDNTDVLQVAGSDRVSPVTWGDAFDTINTVNRADDGSAITLKATNSEDMHEPVTDIELATIDLDAMGEGYAELDVGVHDIQDGGGYTIPVTTESEVLAVGGAPETTDPGTDEPSETTVTPVDNPGSSEDPAVSVTGGTVRPGETVTVDITADNVDALWLGGIPNSWTVESVDDQGTTPIVQSYDHGQQIAWNWGSTVTDVSVSATVAIPENATIGDTTLNATGNLAGLPQTSDTATVSVVDEVPTDEPTTDETPEPAVLSIEPVETEDGYAASLVLSEAPNGVSGYEVTLASDNASVLQVAGGDRVSPVTWSDAFDTINTYSRADDGSAITIEATDPNEMVQDGAEDIELATIEMDAMSEGYAGLSVGVHELQDDTGADIPVTTASEVVAVGGAPETTDPGTDEPSETTITPVDEPGSGDDPTVDATDGTVRPGETVTVDITADNVDSLWLGDIPNNWTIESVDDQGTTPIIQTFDSGQEIAWNWGGTVSDVSISVTFAIPENASIGDTTLTLGANGLDSVDTSTISVVEELPTDEPTTEPGTDEPGTDEPGTDEPGTDEPGTDEPGTDEPGTDEPGTDEPGTDEPGTDEPGTDEPGTDEPGTDEPGTDEPGTDEPGTDEPGTDEPGTDEPGTDEPGTDEPGTDEPGTDEPGTDEPGTDEPGTDEPSDALSVSVANASVAPGENATLTLTAENAGMLSLDDIPANWTIESVEAGGATSIDETVNDSQELAWTWDQNQDSLSLNVTLGVPANASTGAVTLTATAWSSDDSSVTDTATVSVTESASETPTETDTQDDEGDSGGNGGGVGGGGKKEIPTDDDSGSDDGDTEPIDPIDPDTESDDDSGGAAEPSTDDAASTATTTGEAVDPQTESQTDAGGPGFGPLVALIALVAATLVAVRRD</sequence>
<keyword evidence="1" id="KW-0732">Signal</keyword>
<dbReference type="GO" id="GO:0005886">
    <property type="term" value="C:plasma membrane"/>
    <property type="evidence" value="ECO:0007669"/>
    <property type="project" value="UniProtKB-SubCell"/>
</dbReference>
<evidence type="ECO:0000256" key="1">
    <source>
        <dbReference type="ARBA" id="ARBA00022729"/>
    </source>
</evidence>
<feature type="compositionally biased region" description="Acidic residues" evidence="2">
    <location>
        <begin position="1258"/>
        <end position="1393"/>
    </location>
</feature>
<dbReference type="GO" id="GO:0030115">
    <property type="term" value="C:S-layer"/>
    <property type="evidence" value="ECO:0007669"/>
    <property type="project" value="UniProtKB-SubCell"/>
</dbReference>
<dbReference type="RefSeq" id="WP_108383569.1">
    <property type="nucleotide sequence ID" value="NZ_CP028858.1"/>
</dbReference>
<gene>
    <name evidence="4" type="ORF">HARCEL1_11190</name>
</gene>
<feature type="region of interest" description="Disordered" evidence="2">
    <location>
        <begin position="247"/>
        <end position="286"/>
    </location>
</feature>
<feature type="region of interest" description="Disordered" evidence="2">
    <location>
        <begin position="392"/>
        <end position="451"/>
    </location>
</feature>
<feature type="compositionally biased region" description="Acidic residues" evidence="2">
    <location>
        <begin position="1542"/>
        <end position="1569"/>
    </location>
</feature>
<feature type="region of interest" description="Disordered" evidence="2">
    <location>
        <begin position="827"/>
        <end position="863"/>
    </location>
</feature>
<feature type="compositionally biased region" description="Polar residues" evidence="2">
    <location>
        <begin position="429"/>
        <end position="441"/>
    </location>
</feature>
<dbReference type="Proteomes" id="UP000244727">
    <property type="component" value="Chromosome"/>
</dbReference>
<feature type="region of interest" description="Disordered" evidence="2">
    <location>
        <begin position="1256"/>
        <end position="1398"/>
    </location>
</feature>
<feature type="region of interest" description="Disordered" evidence="2">
    <location>
        <begin position="115"/>
        <end position="137"/>
    </location>
</feature>
<dbReference type="EMBL" id="CP028858">
    <property type="protein sequence ID" value="AWB28227.1"/>
    <property type="molecule type" value="Genomic_DNA"/>
</dbReference>
<feature type="compositionally biased region" description="Acidic residues" evidence="2">
    <location>
        <begin position="404"/>
        <end position="428"/>
    </location>
</feature>
<feature type="compositionally biased region" description="Acidic residues" evidence="2">
    <location>
        <begin position="263"/>
        <end position="277"/>
    </location>
</feature>
<feature type="transmembrane region" description="Helical" evidence="3">
    <location>
        <begin position="1605"/>
        <end position="1623"/>
    </location>
</feature>
<dbReference type="InterPro" id="IPR026371">
    <property type="entry name" value="PGF_CTERM"/>
</dbReference>
<feature type="region of interest" description="Disordered" evidence="2">
    <location>
        <begin position="1119"/>
        <end position="1156"/>
    </location>
</feature>
<feature type="region of interest" description="Disordered" evidence="2">
    <location>
        <begin position="555"/>
        <end position="577"/>
    </location>
</feature>
<protein>
    <submittedName>
        <fullName evidence="4">Uncharacterized protein</fullName>
    </submittedName>
</protein>
<feature type="compositionally biased region" description="Low complexity" evidence="2">
    <location>
        <begin position="1488"/>
        <end position="1516"/>
    </location>
</feature>
<evidence type="ECO:0000313" key="5">
    <source>
        <dbReference type="Proteomes" id="UP000244727"/>
    </source>
</evidence>
<feature type="region of interest" description="Disordered" evidence="2">
    <location>
        <begin position="1488"/>
        <end position="1607"/>
    </location>
</feature>
<feature type="compositionally biased region" description="Acidic residues" evidence="2">
    <location>
        <begin position="116"/>
        <end position="125"/>
    </location>
</feature>
<proteinExistence type="predicted"/>
<evidence type="ECO:0000313" key="4">
    <source>
        <dbReference type="EMBL" id="AWB28227.1"/>
    </source>
</evidence>
<reference evidence="4 5" key="1">
    <citation type="submission" date="2018-04" db="EMBL/GenBank/DDBJ databases">
        <title>Halococcoides cellulosivorans gen. nov., sp. nov., an extremely halophilic cellulose-utilizing haloarchaeon from hypersaline lakes.</title>
        <authorList>
            <person name="Sorokin D.Y."/>
            <person name="Toshchakov S.V."/>
            <person name="Samarov N.I."/>
            <person name="Korzhenkov A."/>
            <person name="Kublanov I.V."/>
        </authorList>
    </citation>
    <scope>NUCLEOTIDE SEQUENCE [LARGE SCALE GENOMIC DNA]</scope>
    <source>
        <strain evidence="4 5">HArcel1</strain>
    </source>
</reference>
<dbReference type="KEGG" id="harc:HARCEL1_11190"/>
<feature type="compositionally biased region" description="Polar residues" evidence="2">
    <location>
        <begin position="841"/>
        <end position="852"/>
    </location>
</feature>
<accession>A0A2R4X360</accession>
<keyword evidence="3" id="KW-0812">Transmembrane</keyword>